<gene>
    <name evidence="1" type="ORF">CPter291_3240</name>
</gene>
<proteinExistence type="predicted"/>
<name>A0ABN4MB61_9BURK</name>
<sequence>MRGLDQLRPQRGDLVFNFLETSFVTIQEKFTRGAWLQGRFQLNNFRQNASIGSLLRFQCSLLGGD</sequence>
<dbReference type="EMBL" id="CP013236">
    <property type="protein sequence ID" value="AMP15477.1"/>
    <property type="molecule type" value="Genomic_DNA"/>
</dbReference>
<accession>A0ABN4MB61</accession>
<protein>
    <submittedName>
        <fullName evidence="1">Uncharacterized protein</fullName>
    </submittedName>
</protein>
<evidence type="ECO:0000313" key="1">
    <source>
        <dbReference type="EMBL" id="AMP15477.1"/>
    </source>
</evidence>
<organism evidence="1 2">
    <name type="scientific">Collimonas pratensis</name>
    <dbReference type="NCBI Taxonomy" id="279113"/>
    <lineage>
        <taxon>Bacteria</taxon>
        <taxon>Pseudomonadati</taxon>
        <taxon>Pseudomonadota</taxon>
        <taxon>Betaproteobacteria</taxon>
        <taxon>Burkholderiales</taxon>
        <taxon>Oxalobacteraceae</taxon>
        <taxon>Collimonas</taxon>
    </lineage>
</organism>
<evidence type="ECO:0000313" key="2">
    <source>
        <dbReference type="Proteomes" id="UP000074914"/>
    </source>
</evidence>
<dbReference type="Proteomes" id="UP000074914">
    <property type="component" value="Chromosome"/>
</dbReference>
<reference evidence="1 2" key="1">
    <citation type="submission" date="2015-11" db="EMBL/GenBank/DDBJ databases">
        <title>Exploring the genomic traits of fungus-feeding bacterial genus Collimonas.</title>
        <authorList>
            <person name="Song C."/>
            <person name="Schmidt R."/>
            <person name="de Jager V."/>
            <person name="Krzyzanowska D."/>
            <person name="Jongedijk E."/>
            <person name="Cankar K."/>
            <person name="Beekwilder J."/>
            <person name="van Veen A."/>
            <person name="de Boer W."/>
            <person name="van Veen J.A."/>
            <person name="Garbeva P."/>
        </authorList>
    </citation>
    <scope>NUCLEOTIDE SEQUENCE [LARGE SCALE GENOMIC DNA]</scope>
    <source>
        <strain evidence="1 2">Ter291</strain>
    </source>
</reference>
<keyword evidence="2" id="KW-1185">Reference proteome</keyword>